<evidence type="ECO:0000256" key="11">
    <source>
        <dbReference type="ARBA" id="ARBA00022989"/>
    </source>
</evidence>
<keyword evidence="4" id="KW-0723">Serine/threonine-protein kinase</keyword>
<comment type="caution">
    <text evidence="17">The sequence shown here is derived from an EMBL/GenBank/DDBJ whole genome shotgun (WGS) entry which is preliminary data.</text>
</comment>
<evidence type="ECO:0000256" key="7">
    <source>
        <dbReference type="ARBA" id="ARBA00022729"/>
    </source>
</evidence>
<keyword evidence="13" id="KW-0675">Receptor</keyword>
<dbReference type="GO" id="GO:0005886">
    <property type="term" value="C:plasma membrane"/>
    <property type="evidence" value="ECO:0007669"/>
    <property type="project" value="TreeGrafter"/>
</dbReference>
<evidence type="ECO:0000256" key="1">
    <source>
        <dbReference type="ARBA" id="ARBA00004479"/>
    </source>
</evidence>
<evidence type="ECO:0000313" key="17">
    <source>
        <dbReference type="EMBL" id="KAJ8704546.1"/>
    </source>
</evidence>
<keyword evidence="11 15" id="KW-1133">Transmembrane helix</keyword>
<organism evidence="17 18">
    <name type="scientific">Mythimna separata</name>
    <name type="common">Oriental armyworm</name>
    <name type="synonym">Pseudaletia separata</name>
    <dbReference type="NCBI Taxonomy" id="271217"/>
    <lineage>
        <taxon>Eukaryota</taxon>
        <taxon>Metazoa</taxon>
        <taxon>Ecdysozoa</taxon>
        <taxon>Arthropoda</taxon>
        <taxon>Hexapoda</taxon>
        <taxon>Insecta</taxon>
        <taxon>Pterygota</taxon>
        <taxon>Neoptera</taxon>
        <taxon>Endopterygota</taxon>
        <taxon>Lepidoptera</taxon>
        <taxon>Glossata</taxon>
        <taxon>Ditrysia</taxon>
        <taxon>Noctuoidea</taxon>
        <taxon>Noctuidae</taxon>
        <taxon>Noctuinae</taxon>
        <taxon>Hadenini</taxon>
        <taxon>Mythimna</taxon>
    </lineage>
</organism>
<dbReference type="PROSITE" id="PS50011">
    <property type="entry name" value="PROTEIN_KINASE_DOM"/>
    <property type="match status" value="1"/>
</dbReference>
<feature type="domain" description="Protein kinase" evidence="16">
    <location>
        <begin position="71"/>
        <end position="129"/>
    </location>
</feature>
<dbReference type="GO" id="GO:0043235">
    <property type="term" value="C:receptor complex"/>
    <property type="evidence" value="ECO:0007669"/>
    <property type="project" value="TreeGrafter"/>
</dbReference>
<evidence type="ECO:0000256" key="2">
    <source>
        <dbReference type="ARBA" id="ARBA00009605"/>
    </source>
</evidence>
<keyword evidence="9" id="KW-0418">Kinase</keyword>
<keyword evidence="6 15" id="KW-0812">Transmembrane</keyword>
<evidence type="ECO:0000256" key="4">
    <source>
        <dbReference type="ARBA" id="ARBA00022527"/>
    </source>
</evidence>
<evidence type="ECO:0000259" key="16">
    <source>
        <dbReference type="PROSITE" id="PS50011"/>
    </source>
</evidence>
<keyword evidence="8 14" id="KW-0547">Nucleotide-binding</keyword>
<dbReference type="GO" id="GO:0005524">
    <property type="term" value="F:ATP binding"/>
    <property type="evidence" value="ECO:0007669"/>
    <property type="project" value="UniProtKB-UniRule"/>
</dbReference>
<proteinExistence type="inferred from homology"/>
<feature type="binding site" evidence="14">
    <location>
        <position position="98"/>
    </location>
    <ligand>
        <name>ATP</name>
        <dbReference type="ChEBI" id="CHEBI:30616"/>
    </ligand>
</feature>
<dbReference type="PROSITE" id="PS00107">
    <property type="entry name" value="PROTEIN_KINASE_ATP"/>
    <property type="match status" value="1"/>
</dbReference>
<dbReference type="GO" id="GO:0030509">
    <property type="term" value="P:BMP signaling pathway"/>
    <property type="evidence" value="ECO:0007669"/>
    <property type="project" value="TreeGrafter"/>
</dbReference>
<comment type="subcellular location">
    <subcellularLocation>
        <location evidence="1">Membrane</location>
        <topology evidence="1">Single-pass type I membrane protein</topology>
    </subcellularLocation>
</comment>
<evidence type="ECO:0000256" key="12">
    <source>
        <dbReference type="ARBA" id="ARBA00023136"/>
    </source>
</evidence>
<evidence type="ECO:0000256" key="10">
    <source>
        <dbReference type="ARBA" id="ARBA00022840"/>
    </source>
</evidence>
<keyword evidence="10 14" id="KW-0067">ATP-binding</keyword>
<dbReference type="EMBL" id="JARGEI010000031">
    <property type="protein sequence ID" value="KAJ8704546.1"/>
    <property type="molecule type" value="Genomic_DNA"/>
</dbReference>
<dbReference type="InterPro" id="IPR011009">
    <property type="entry name" value="Kinase-like_dom_sf"/>
</dbReference>
<accession>A0AAD8DKN4</accession>
<dbReference type="EC" id="2.7.11.30" evidence="3"/>
<evidence type="ECO:0000256" key="14">
    <source>
        <dbReference type="PROSITE-ProRule" id="PRU10141"/>
    </source>
</evidence>
<dbReference type="AlphaFoldDB" id="A0AAD8DKN4"/>
<feature type="transmembrane region" description="Helical" evidence="15">
    <location>
        <begin position="6"/>
        <end position="29"/>
    </location>
</feature>
<evidence type="ECO:0000256" key="9">
    <source>
        <dbReference type="ARBA" id="ARBA00022777"/>
    </source>
</evidence>
<comment type="similarity">
    <text evidence="2">Belongs to the protein kinase superfamily. TKL Ser/Thr protein kinase family. TGFB receptor subfamily.</text>
</comment>
<evidence type="ECO:0000256" key="5">
    <source>
        <dbReference type="ARBA" id="ARBA00022679"/>
    </source>
</evidence>
<dbReference type="InterPro" id="IPR017441">
    <property type="entry name" value="Protein_kinase_ATP_BS"/>
</dbReference>
<protein>
    <recommendedName>
        <fullName evidence="3">receptor protein serine/threonine kinase</fullName>
        <ecNumber evidence="3">2.7.11.30</ecNumber>
    </recommendedName>
</protein>
<dbReference type="InterPro" id="IPR000719">
    <property type="entry name" value="Prot_kinase_dom"/>
</dbReference>
<keyword evidence="5" id="KW-0808">Transferase</keyword>
<name>A0AAD8DKN4_MYTSE</name>
<reference evidence="17" key="1">
    <citation type="submission" date="2023-03" db="EMBL/GenBank/DDBJ databases">
        <title>Chromosome-level genomes of two armyworms, Mythimna separata and Mythimna loreyi, provide insights into the biosynthesis and reception of sex pheromones.</title>
        <authorList>
            <person name="Zhao H."/>
        </authorList>
    </citation>
    <scope>NUCLEOTIDE SEQUENCE</scope>
    <source>
        <strain evidence="17">BeijingLab</strain>
        <tissue evidence="17">Pupa</tissue>
    </source>
</reference>
<evidence type="ECO:0000256" key="15">
    <source>
        <dbReference type="SAM" id="Phobius"/>
    </source>
</evidence>
<keyword evidence="18" id="KW-1185">Reference proteome</keyword>
<sequence length="129" mass="13812">MDSAVGTSNILASSVLALVAILIMALLLAKLYCRTSSRRHSDTDTDNIEKGDVMGSGPDALATGLSCVDNLTLIEHIGQGKFGSVWRGSLGTTPVAVKLYSNCSTWQREACVYALPHVAHPNILRYYGE</sequence>
<dbReference type="InterPro" id="IPR000333">
    <property type="entry name" value="TGFB_receptor"/>
</dbReference>
<evidence type="ECO:0000256" key="13">
    <source>
        <dbReference type="ARBA" id="ARBA00023170"/>
    </source>
</evidence>
<evidence type="ECO:0000256" key="3">
    <source>
        <dbReference type="ARBA" id="ARBA00012401"/>
    </source>
</evidence>
<gene>
    <name evidence="17" type="ORF">PYW07_011734</name>
</gene>
<dbReference type="Proteomes" id="UP001231518">
    <property type="component" value="Chromosome 29"/>
</dbReference>
<keyword evidence="12 15" id="KW-0472">Membrane</keyword>
<dbReference type="PANTHER" id="PTHR23255">
    <property type="entry name" value="TRANSFORMING GROWTH FACTOR-BETA RECEPTOR TYPE I AND II"/>
    <property type="match status" value="1"/>
</dbReference>
<dbReference type="PANTHER" id="PTHR23255:SF100">
    <property type="entry name" value="RECEPTOR PROTEIN SERINE_THREONINE KINASE"/>
    <property type="match status" value="1"/>
</dbReference>
<keyword evidence="7" id="KW-0732">Signal</keyword>
<dbReference type="SUPFAM" id="SSF56112">
    <property type="entry name" value="Protein kinase-like (PK-like)"/>
    <property type="match status" value="1"/>
</dbReference>
<evidence type="ECO:0000313" key="18">
    <source>
        <dbReference type="Proteomes" id="UP001231518"/>
    </source>
</evidence>
<evidence type="ECO:0000256" key="8">
    <source>
        <dbReference type="ARBA" id="ARBA00022741"/>
    </source>
</evidence>
<dbReference type="Gene3D" id="3.30.200.20">
    <property type="entry name" value="Phosphorylase Kinase, domain 1"/>
    <property type="match status" value="1"/>
</dbReference>
<evidence type="ECO:0000256" key="6">
    <source>
        <dbReference type="ARBA" id="ARBA00022692"/>
    </source>
</evidence>
<dbReference type="GO" id="GO:0005024">
    <property type="term" value="F:transforming growth factor beta receptor activity"/>
    <property type="evidence" value="ECO:0007669"/>
    <property type="project" value="TreeGrafter"/>
</dbReference>